<dbReference type="Proteomes" id="UP001610334">
    <property type="component" value="Unassembled WGS sequence"/>
</dbReference>
<comment type="caution">
    <text evidence="1">The sequence shown here is derived from an EMBL/GenBank/DDBJ whole genome shotgun (WGS) entry which is preliminary data.</text>
</comment>
<accession>A0ABR4HX78</accession>
<reference evidence="1 2" key="1">
    <citation type="submission" date="2024-07" db="EMBL/GenBank/DDBJ databases">
        <title>Section-level genome sequencing and comparative genomics of Aspergillus sections Usti and Cavernicolus.</title>
        <authorList>
            <consortium name="Lawrence Berkeley National Laboratory"/>
            <person name="Nybo J.L."/>
            <person name="Vesth T.C."/>
            <person name="Theobald S."/>
            <person name="Frisvad J.C."/>
            <person name="Larsen T.O."/>
            <person name="Kjaerboelling I."/>
            <person name="Rothschild-Mancinelli K."/>
            <person name="Lyhne E.K."/>
            <person name="Kogle M.E."/>
            <person name="Barry K."/>
            <person name="Clum A."/>
            <person name="Na H."/>
            <person name="Ledsgaard L."/>
            <person name="Lin J."/>
            <person name="Lipzen A."/>
            <person name="Kuo A."/>
            <person name="Riley R."/>
            <person name="Mondo S."/>
            <person name="Labutti K."/>
            <person name="Haridas S."/>
            <person name="Pangalinan J."/>
            <person name="Salamov A.A."/>
            <person name="Simmons B.A."/>
            <person name="Magnuson J.K."/>
            <person name="Chen J."/>
            <person name="Drula E."/>
            <person name="Henrissat B."/>
            <person name="Wiebenga A."/>
            <person name="Lubbers R.J."/>
            <person name="Gomes A.C."/>
            <person name="Makela M.R."/>
            <person name="Stajich J."/>
            <person name="Grigoriev I.V."/>
            <person name="Mortensen U.H."/>
            <person name="De Vries R.P."/>
            <person name="Baker S.E."/>
            <person name="Andersen M.R."/>
        </authorList>
    </citation>
    <scope>NUCLEOTIDE SEQUENCE [LARGE SCALE GENOMIC DNA]</scope>
    <source>
        <strain evidence="1 2">CBS 588.65</strain>
    </source>
</reference>
<protein>
    <submittedName>
        <fullName evidence="1">Uncharacterized protein</fullName>
    </submittedName>
</protein>
<name>A0ABR4HX78_9EURO</name>
<dbReference type="EMBL" id="JBFXLT010000008">
    <property type="protein sequence ID" value="KAL2820101.1"/>
    <property type="molecule type" value="Genomic_DNA"/>
</dbReference>
<evidence type="ECO:0000313" key="1">
    <source>
        <dbReference type="EMBL" id="KAL2820101.1"/>
    </source>
</evidence>
<organism evidence="1 2">
    <name type="scientific">Aspergillus granulosus</name>
    <dbReference type="NCBI Taxonomy" id="176169"/>
    <lineage>
        <taxon>Eukaryota</taxon>
        <taxon>Fungi</taxon>
        <taxon>Dikarya</taxon>
        <taxon>Ascomycota</taxon>
        <taxon>Pezizomycotina</taxon>
        <taxon>Eurotiomycetes</taxon>
        <taxon>Eurotiomycetidae</taxon>
        <taxon>Eurotiales</taxon>
        <taxon>Aspergillaceae</taxon>
        <taxon>Aspergillus</taxon>
        <taxon>Aspergillus subgen. Nidulantes</taxon>
    </lineage>
</organism>
<keyword evidence="2" id="KW-1185">Reference proteome</keyword>
<evidence type="ECO:0000313" key="2">
    <source>
        <dbReference type="Proteomes" id="UP001610334"/>
    </source>
</evidence>
<proteinExistence type="predicted"/>
<sequence length="171" mass="19091">MRLGLSDSSGQRLLEQLDALGWRFVAPASIGWLVRYWQGYIATGVRDGRIHPPAASRFRIPIRQGSFPGNESTRNKSENWLALANRTRQQRNRRIVGQKRRARSAGRPEMNWEGLVAAHHVVGQLPAPCPAWPMSAHRGLLAPAVWFWCLAGLHSECDFGAEPSICMASLI</sequence>
<gene>
    <name evidence="1" type="ORF">BJX63DRAFT_338362</name>
</gene>